<gene>
    <name evidence="2" type="ORF">QNH45_15930</name>
</gene>
<evidence type="ECO:0000313" key="3">
    <source>
        <dbReference type="Proteomes" id="UP001178303"/>
    </source>
</evidence>
<name>A0AA95LQ98_9BACI</name>
<dbReference type="Proteomes" id="UP001178303">
    <property type="component" value="Chromosome"/>
</dbReference>
<evidence type="ECO:0000256" key="1">
    <source>
        <dbReference type="SAM" id="SignalP"/>
    </source>
</evidence>
<organism evidence="2 3">
    <name type="scientific">Bacillus wiedmannii</name>
    <dbReference type="NCBI Taxonomy" id="1890302"/>
    <lineage>
        <taxon>Bacteria</taxon>
        <taxon>Bacillati</taxon>
        <taxon>Bacillota</taxon>
        <taxon>Bacilli</taxon>
        <taxon>Bacillales</taxon>
        <taxon>Bacillaceae</taxon>
        <taxon>Bacillus</taxon>
        <taxon>Bacillus cereus group</taxon>
    </lineage>
</organism>
<reference evidence="2" key="1">
    <citation type="submission" date="2023-05" db="EMBL/GenBank/DDBJ databases">
        <title>Comparative genomics of Bacillaceae isolates and their secondary metabolite potential.</title>
        <authorList>
            <person name="Song L."/>
            <person name="Nielsen L.J."/>
            <person name="Mohite O."/>
            <person name="Xu X."/>
            <person name="Weber T."/>
            <person name="Kovacs A.T."/>
        </authorList>
    </citation>
    <scope>NUCLEOTIDE SEQUENCE</scope>
    <source>
        <strain evidence="2">LN15</strain>
    </source>
</reference>
<feature type="chain" id="PRO_5041639666" description="Lipoprotein" evidence="1">
    <location>
        <begin position="25"/>
        <end position="342"/>
    </location>
</feature>
<dbReference type="SUPFAM" id="SSF69322">
    <property type="entry name" value="Tricorn protease domain 2"/>
    <property type="match status" value="1"/>
</dbReference>
<keyword evidence="1" id="KW-0732">Signal</keyword>
<feature type="signal peptide" evidence="1">
    <location>
        <begin position="1"/>
        <end position="24"/>
    </location>
</feature>
<dbReference type="RefSeq" id="WP_283881594.1">
    <property type="nucleotide sequence ID" value="NZ_CP126099.1"/>
</dbReference>
<protein>
    <recommendedName>
        <fullName evidence="4">Lipoprotein</fullName>
    </recommendedName>
</protein>
<evidence type="ECO:0000313" key="2">
    <source>
        <dbReference type="EMBL" id="WHY27004.1"/>
    </source>
</evidence>
<dbReference type="AlphaFoldDB" id="A0AA95LQ98"/>
<evidence type="ECO:0008006" key="4">
    <source>
        <dbReference type="Google" id="ProtNLM"/>
    </source>
</evidence>
<accession>A0AA95LQ98</accession>
<proteinExistence type="predicted"/>
<dbReference type="EMBL" id="CP126099">
    <property type="protein sequence ID" value="WHY27004.1"/>
    <property type="molecule type" value="Genomic_DNA"/>
</dbReference>
<sequence length="342" mass="40819">MKKNRLKKITTIIFLSFNMCLINACEKPDVKKVNKEFVQDKELAFVYSHAFKPETFILKTNDLKTFKKYTYKINDITELDIDTKKNLHMFSKHEPYFYSLNKDDMKLEKKQLKDPYTFYIKDDEISIESYNQDLNNNILKVKDNKYNKEYSMNFTPYLALAFLDNNYIYICHNDAYENKSFLHIIKRDNGEKFKSLEIDNHPENYAFFKEKIILSTENKLTIINKETWDIQYKDYSFNDGIADKLYVDGNKKLYITYVDEKMNAHIAILNDSFEWEKNTNLKFPYMKSEFLNDKIYILSQIEDNNKYGGILGVFDIKTLKKIEEIKIPKSESRVQDFVIIGK</sequence>